<proteinExistence type="predicted"/>
<dbReference type="eggNOG" id="COG2720">
    <property type="taxonomic scope" value="Bacteria"/>
</dbReference>
<organism evidence="1 2">
    <name type="scientific">Acaryochloris marina (strain MBIC 11017)</name>
    <dbReference type="NCBI Taxonomy" id="329726"/>
    <lineage>
        <taxon>Bacteria</taxon>
        <taxon>Bacillati</taxon>
        <taxon>Cyanobacteriota</taxon>
        <taxon>Cyanophyceae</taxon>
        <taxon>Acaryochloridales</taxon>
        <taxon>Acaryochloridaceae</taxon>
        <taxon>Acaryochloris</taxon>
    </lineage>
</organism>
<dbReference type="STRING" id="329726.AM1_2597"/>
<dbReference type="AlphaFoldDB" id="B0C6P8"/>
<accession>B0C6P8</accession>
<dbReference type="Proteomes" id="UP000000268">
    <property type="component" value="Chromosome"/>
</dbReference>
<dbReference type="PANTHER" id="PTHR35788">
    <property type="entry name" value="EXPORTED PROTEIN-RELATED"/>
    <property type="match status" value="1"/>
</dbReference>
<dbReference type="HOGENOM" id="CLU_072547_2_0_3"/>
<evidence type="ECO:0000313" key="1">
    <source>
        <dbReference type="EMBL" id="ABW27604.1"/>
    </source>
</evidence>
<keyword evidence="2" id="KW-1185">Reference proteome</keyword>
<reference evidence="1 2" key="1">
    <citation type="journal article" date="2008" name="Proc. Natl. Acad. Sci. U.S.A.">
        <title>Niche adaptation and genome expansion in the chlorophyll d-producing cyanobacterium Acaryochloris marina.</title>
        <authorList>
            <person name="Swingley W.D."/>
            <person name="Chen M."/>
            <person name="Cheung P.C."/>
            <person name="Conrad A.L."/>
            <person name="Dejesa L.C."/>
            <person name="Hao J."/>
            <person name="Honchak B.M."/>
            <person name="Karbach L.E."/>
            <person name="Kurdoglu A."/>
            <person name="Lahiri S."/>
            <person name="Mastrian S.D."/>
            <person name="Miyashita H."/>
            <person name="Page L."/>
            <person name="Ramakrishna P."/>
            <person name="Satoh S."/>
            <person name="Sattley W.M."/>
            <person name="Shimada Y."/>
            <person name="Taylor H.L."/>
            <person name="Tomo T."/>
            <person name="Tsuchiya T."/>
            <person name="Wang Z.T."/>
            <person name="Raymond J."/>
            <person name="Mimuro M."/>
            <person name="Blankenship R.E."/>
            <person name="Touchman J.W."/>
        </authorList>
    </citation>
    <scope>NUCLEOTIDE SEQUENCE [LARGE SCALE GENOMIC DNA]</scope>
    <source>
        <strain evidence="2">MBIC 11017</strain>
    </source>
</reference>
<dbReference type="Pfam" id="PF04294">
    <property type="entry name" value="VanW"/>
    <property type="match status" value="1"/>
</dbReference>
<dbReference type="PANTHER" id="PTHR35788:SF1">
    <property type="entry name" value="EXPORTED PROTEIN"/>
    <property type="match status" value="1"/>
</dbReference>
<gene>
    <name evidence="1" type="primary">vanW</name>
    <name evidence="1" type="ordered locus">AM1_2597</name>
</gene>
<protein>
    <submittedName>
        <fullName evidence="1">Vancomycin B-type resistance protein VanW, putative</fullName>
    </submittedName>
</protein>
<dbReference type="RefSeq" id="WP_012163058.1">
    <property type="nucleotide sequence ID" value="NC_009925.1"/>
</dbReference>
<dbReference type="InterPro" id="IPR007391">
    <property type="entry name" value="Vancomycin_resist_VanW"/>
</dbReference>
<dbReference type="EMBL" id="CP000828">
    <property type="protein sequence ID" value="ABW27604.1"/>
    <property type="molecule type" value="Genomic_DNA"/>
</dbReference>
<dbReference type="KEGG" id="amr:AM1_2597"/>
<name>B0C6P8_ACAM1</name>
<sequence>MTASSWRTPLRLLKCRLRQSLKEMRRGYGPQYAQQQAPINSSRFNHLWSQCQTPIKQRSSANNLHQNRLINMSLAAQFVDGLILQPQQIFGFWRRIPQPTIQNGFRAGPMLIRGQLTTDAGGGLCQISTTLFGAFLAGNLEILERSNHSVDTYGDDRFFTLGQDAAVVYGYKDLVVRNLHPVPLQLRLQIDQAQLTATASLWGPTPISDTISLNSEVIQSLPAPPDGIPGWRVRTQRWVQPPESPKILTYQTEDTYHPYPL</sequence>
<dbReference type="InterPro" id="IPR052913">
    <property type="entry name" value="Glycopeptide_resist_protein"/>
</dbReference>
<dbReference type="OrthoDB" id="9797191at2"/>
<evidence type="ECO:0000313" key="2">
    <source>
        <dbReference type="Proteomes" id="UP000000268"/>
    </source>
</evidence>